<name>A0A0W0WIJ0_9GAMM</name>
<organism evidence="2 3">
    <name type="scientific">Legionella nautarum</name>
    <dbReference type="NCBI Taxonomy" id="45070"/>
    <lineage>
        <taxon>Bacteria</taxon>
        <taxon>Pseudomonadati</taxon>
        <taxon>Pseudomonadota</taxon>
        <taxon>Gammaproteobacteria</taxon>
        <taxon>Legionellales</taxon>
        <taxon>Legionellaceae</taxon>
        <taxon>Legionella</taxon>
    </lineage>
</organism>
<accession>A0A0W0WIJ0</accession>
<evidence type="ECO:0000256" key="1">
    <source>
        <dbReference type="SAM" id="Coils"/>
    </source>
</evidence>
<dbReference type="Proteomes" id="UP000054725">
    <property type="component" value="Unassembled WGS sequence"/>
</dbReference>
<proteinExistence type="predicted"/>
<dbReference type="EMBL" id="LNYO01000027">
    <property type="protein sequence ID" value="KTD32169.1"/>
    <property type="molecule type" value="Genomic_DNA"/>
</dbReference>
<reference evidence="2 3" key="1">
    <citation type="submission" date="2015-11" db="EMBL/GenBank/DDBJ databases">
        <title>Genomic analysis of 38 Legionella species identifies large and diverse effector repertoires.</title>
        <authorList>
            <person name="Burstein D."/>
            <person name="Amaro F."/>
            <person name="Zusman T."/>
            <person name="Lifshitz Z."/>
            <person name="Cohen O."/>
            <person name="Gilbert J.A."/>
            <person name="Pupko T."/>
            <person name="Shuman H.A."/>
            <person name="Segal G."/>
        </authorList>
    </citation>
    <scope>NUCLEOTIDE SEQUENCE [LARGE SCALE GENOMIC DNA]</scope>
    <source>
        <strain evidence="2 3">ATCC 49506</strain>
    </source>
</reference>
<keyword evidence="1" id="KW-0175">Coiled coil</keyword>
<feature type="coiled-coil region" evidence="1">
    <location>
        <begin position="150"/>
        <end position="177"/>
    </location>
</feature>
<evidence type="ECO:0000313" key="3">
    <source>
        <dbReference type="Proteomes" id="UP000054725"/>
    </source>
</evidence>
<dbReference type="PATRIC" id="fig|45070.6.peg.3251"/>
<gene>
    <name evidence="2" type="primary">legC4_2</name>
    <name evidence="2" type="ORF">Lnau_3080</name>
</gene>
<sequence>MAHNTLFNFIKLYIAPQAISFPNCEPAVADENKKDVPYFRFELKITNSISVTDGEHTYRLVSHHISVYESEKTYDPSLSQYHYTAYFEDEEGSRYQLHVYFDNADRLTQEPVFAKESKNEKTEVINCNRLNEGFVELARTNIEPVIGAIRTRLNNKIQALESSYRDLEKQASELSTNLATNYPDYLKKLGRIQSTLNNLIPLVKHDHYTKVLMLINQLKKSVEKFPLKPTAKTLVKATNQPISSTKKSSTNLGIHSTFNQKKRRARSSKKSLNLVEKLEHLESCFKDFDNKPESTQVKVISEVYADINALLLQLEIESSTPSVTNLTRLKKLHVDIINKGTTLLNTLIENHYYTMAGELKAFHYLLTVERFCHALETRNHNLIDFILTHGDLTISNQPLRIKGKAYLSAVHYCYIKDNEKEPQVSCLAALIKNGASVFINGEDGLPIAYSILSDKNHPLRSAFTLSNARHTVESASFYKQLIAKLDYYLRETKLDETEEAKIVSAMGDYLEIIATLRGFNRPAEPAKSNLPRHLDTQLSSLGFLFFSHANMPNSSRIYEKLAERFEF</sequence>
<dbReference type="AlphaFoldDB" id="A0A0W0WIJ0"/>
<evidence type="ECO:0000313" key="2">
    <source>
        <dbReference type="EMBL" id="KTD32169.1"/>
    </source>
</evidence>
<protein>
    <submittedName>
        <fullName evidence="2">Coiled-coil-containing protein</fullName>
    </submittedName>
</protein>
<comment type="caution">
    <text evidence="2">The sequence shown here is derived from an EMBL/GenBank/DDBJ whole genome shotgun (WGS) entry which is preliminary data.</text>
</comment>
<keyword evidence="3" id="KW-1185">Reference proteome</keyword>
<dbReference type="STRING" id="45070.Lnau_3080"/>